<keyword evidence="4" id="KW-1185">Reference proteome</keyword>
<dbReference type="PANTHER" id="PTHR12217">
    <property type="entry name" value="EUKARYOTIC TRANSLATION INITIATION FACTOR 2D"/>
    <property type="match status" value="1"/>
</dbReference>
<feature type="compositionally biased region" description="Basic and acidic residues" evidence="1">
    <location>
        <begin position="7"/>
        <end position="50"/>
    </location>
</feature>
<keyword evidence="3" id="KW-0648">Protein biosynthesis</keyword>
<dbReference type="OrthoDB" id="199771at2759"/>
<dbReference type="AlphaFoldDB" id="A0A9P3LCK2"/>
<dbReference type="Pfam" id="PF01253">
    <property type="entry name" value="SUI1"/>
    <property type="match status" value="1"/>
</dbReference>
<dbReference type="InterPro" id="IPR001950">
    <property type="entry name" value="SUI1"/>
</dbReference>
<dbReference type="GO" id="GO:0001731">
    <property type="term" value="P:formation of translation preinitiation complex"/>
    <property type="evidence" value="ECO:0007669"/>
    <property type="project" value="InterPro"/>
</dbReference>
<organism evidence="3 4">
    <name type="scientific">Phanerochaete sordida</name>
    <dbReference type="NCBI Taxonomy" id="48140"/>
    <lineage>
        <taxon>Eukaryota</taxon>
        <taxon>Fungi</taxon>
        <taxon>Dikarya</taxon>
        <taxon>Basidiomycota</taxon>
        <taxon>Agaricomycotina</taxon>
        <taxon>Agaricomycetes</taxon>
        <taxon>Polyporales</taxon>
        <taxon>Phanerochaetaceae</taxon>
        <taxon>Phanerochaete</taxon>
    </lineage>
</organism>
<dbReference type="InterPro" id="IPR039757">
    <property type="entry name" value="EIF2D"/>
</dbReference>
<evidence type="ECO:0000256" key="1">
    <source>
        <dbReference type="SAM" id="MobiDB-lite"/>
    </source>
</evidence>
<dbReference type="PANTHER" id="PTHR12217:SF4">
    <property type="entry name" value="EUKARYOTIC TRANSLATION INITIATION FACTOR 2D"/>
    <property type="match status" value="1"/>
</dbReference>
<accession>A0A9P3LCK2</accession>
<comment type="caution">
    <text evidence="3">The sequence shown here is derived from an EMBL/GenBank/DDBJ whole genome shotgun (WGS) entry which is preliminary data.</text>
</comment>
<feature type="domain" description="SUI1" evidence="2">
    <location>
        <begin position="63"/>
        <end position="118"/>
    </location>
</feature>
<proteinExistence type="predicted"/>
<gene>
    <name evidence="3" type="ORF">PsYK624_050500</name>
</gene>
<dbReference type="Gene3D" id="3.30.780.10">
    <property type="entry name" value="SUI1-like domain"/>
    <property type="match status" value="1"/>
</dbReference>
<reference evidence="3 4" key="1">
    <citation type="submission" date="2021-08" db="EMBL/GenBank/DDBJ databases">
        <title>Draft Genome Sequence of Phanerochaete sordida strain YK-624.</title>
        <authorList>
            <person name="Mori T."/>
            <person name="Dohra H."/>
            <person name="Suzuki T."/>
            <person name="Kawagishi H."/>
            <person name="Hirai H."/>
        </authorList>
    </citation>
    <scope>NUCLEOTIDE SEQUENCE [LARGE SCALE GENOMIC DNA]</scope>
    <source>
        <strain evidence="3 4">YK-624</strain>
    </source>
</reference>
<dbReference type="PROSITE" id="PS50296">
    <property type="entry name" value="SUI1"/>
    <property type="match status" value="1"/>
</dbReference>
<dbReference type="GO" id="GO:0003743">
    <property type="term" value="F:translation initiation factor activity"/>
    <property type="evidence" value="ECO:0007669"/>
    <property type="project" value="UniProtKB-KW"/>
</dbReference>
<dbReference type="SUPFAM" id="SSF55159">
    <property type="entry name" value="eIF1-like"/>
    <property type="match status" value="1"/>
</dbReference>
<dbReference type="CDD" id="cd11608">
    <property type="entry name" value="eIF2D_C"/>
    <property type="match status" value="1"/>
</dbReference>
<name>A0A9P3LCK2_9APHY</name>
<evidence type="ECO:0000313" key="3">
    <source>
        <dbReference type="EMBL" id="GJE88962.1"/>
    </source>
</evidence>
<dbReference type="EMBL" id="BPQB01000011">
    <property type="protein sequence ID" value="GJE88962.1"/>
    <property type="molecule type" value="Genomic_DNA"/>
</dbReference>
<keyword evidence="3" id="KW-0396">Initiation factor</keyword>
<feature type="region of interest" description="Disordered" evidence="1">
    <location>
        <begin position="1"/>
        <end position="65"/>
    </location>
</feature>
<evidence type="ECO:0000259" key="2">
    <source>
        <dbReference type="PROSITE" id="PS50296"/>
    </source>
</evidence>
<dbReference type="InterPro" id="IPR039759">
    <property type="entry name" value="eIF2D_SUI1"/>
</dbReference>
<protein>
    <submittedName>
        <fullName evidence="3">Eukaryotic translation initiation factor SUI1 family protein</fullName>
    </submittedName>
</protein>
<sequence>MMQDGCGVHEARGHAPPHPREHAGLARDPHRERRDRPKEGRGEAGSRRGQDPAGPQGVHAHHGFETYGLNAAELAQSFHSSCASSTAVEPPPGKSADMEVMVQGKQIKAVTDLLVSKGVPARWIKAEDLSGSKKR</sequence>
<dbReference type="Proteomes" id="UP000703269">
    <property type="component" value="Unassembled WGS sequence"/>
</dbReference>
<dbReference type="InterPro" id="IPR036877">
    <property type="entry name" value="SUI1_dom_sf"/>
</dbReference>
<evidence type="ECO:0000313" key="4">
    <source>
        <dbReference type="Proteomes" id="UP000703269"/>
    </source>
</evidence>